<keyword evidence="4" id="KW-1185">Reference proteome</keyword>
<feature type="coiled-coil region" evidence="1">
    <location>
        <begin position="409"/>
        <end position="436"/>
    </location>
</feature>
<dbReference type="InterPro" id="IPR003121">
    <property type="entry name" value="SWIB_MDM2_domain"/>
</dbReference>
<evidence type="ECO:0000259" key="2">
    <source>
        <dbReference type="PROSITE" id="PS51925"/>
    </source>
</evidence>
<dbReference type="Gene3D" id="1.10.245.10">
    <property type="entry name" value="SWIB/MDM2 domain"/>
    <property type="match status" value="1"/>
</dbReference>
<dbReference type="PROSITE" id="PS51925">
    <property type="entry name" value="SWIB_MDM2"/>
    <property type="match status" value="1"/>
</dbReference>
<evidence type="ECO:0000313" key="4">
    <source>
        <dbReference type="Proteomes" id="UP000663879"/>
    </source>
</evidence>
<sequence>MNPGGPSTPQRMFPVSQIMPNTNQPPNQAIRPTMPTQNPALFNNRSFSPQTPTMAQVPHQQIIRTPMPMMQQSPMQNNIKRHSVQLNPNVIQQSMSSTSQSSMLAMQNEALARTQNRQIKKKGKLKDKIIPQKVRELVPDSQSYMDLLAFERKLDATIMRKRLDIQESLKRAIKIKKKLRIFITNQFYPGKTDADNDDDCIPQWELKIEGRLFEEGKAETTSTKIKQRKFSSFFKSLVIELDKDLYGPDNHLVEWHRTPQTAETDGFQVKRHGDQSLKCTILMLLDYQPPQFKLDPRLAKVLGIHTATRPVIIQALWQYIKNHKLQDSQEKEYINLDKYLQQIFECDRIRFSDIPGKLHMHCMPPDPIVINHMINIELNEPKRTSIYDIEVELDDTIRDQMKSFLSSSQTQSLAEINQLDNKINELIEQLNQYRLNREFFNSFAEDPQEFINKWLVSQSNDLKTMLDMNGNPEEERRTQFFNEPWTDEAVSRYFYNRVQQRRGELEQALGIKS</sequence>
<name>A0A814A982_9BILA</name>
<accession>A0A814A982</accession>
<dbReference type="AlphaFoldDB" id="A0A814A982"/>
<evidence type="ECO:0000313" key="3">
    <source>
        <dbReference type="EMBL" id="CAF0911564.1"/>
    </source>
</evidence>
<dbReference type="Proteomes" id="UP000663879">
    <property type="component" value="Unassembled WGS sequence"/>
</dbReference>
<feature type="domain" description="DM2" evidence="2">
    <location>
        <begin position="287"/>
        <end position="364"/>
    </location>
</feature>
<dbReference type="OrthoDB" id="10263741at2759"/>
<dbReference type="InterPro" id="IPR036885">
    <property type="entry name" value="SWIB_MDM2_dom_sf"/>
</dbReference>
<dbReference type="Pfam" id="PF02201">
    <property type="entry name" value="SWIB"/>
    <property type="match status" value="1"/>
</dbReference>
<comment type="caution">
    <text evidence="3">The sequence shown here is derived from an EMBL/GenBank/DDBJ whole genome shotgun (WGS) entry which is preliminary data.</text>
</comment>
<reference evidence="3" key="1">
    <citation type="submission" date="2021-02" db="EMBL/GenBank/DDBJ databases">
        <authorList>
            <person name="Nowell W R."/>
        </authorList>
    </citation>
    <scope>NUCLEOTIDE SEQUENCE</scope>
    <source>
        <strain evidence="3">Ploen Becks lab</strain>
    </source>
</reference>
<proteinExistence type="predicted"/>
<keyword evidence="1" id="KW-0175">Coiled coil</keyword>
<dbReference type="InterPro" id="IPR019835">
    <property type="entry name" value="SWIB_domain"/>
</dbReference>
<dbReference type="SUPFAM" id="SSF47592">
    <property type="entry name" value="SWIB/MDM2 domain"/>
    <property type="match status" value="1"/>
</dbReference>
<protein>
    <recommendedName>
        <fullName evidence="2">DM2 domain-containing protein</fullName>
    </recommendedName>
</protein>
<evidence type="ECO:0000256" key="1">
    <source>
        <dbReference type="SAM" id="Coils"/>
    </source>
</evidence>
<dbReference type="EMBL" id="CAJNOC010002085">
    <property type="protein sequence ID" value="CAF0911564.1"/>
    <property type="molecule type" value="Genomic_DNA"/>
</dbReference>
<dbReference type="SMART" id="SM00151">
    <property type="entry name" value="SWIB"/>
    <property type="match status" value="1"/>
</dbReference>
<gene>
    <name evidence="3" type="ORF">OXX778_LOCUS11931</name>
</gene>
<dbReference type="PANTHER" id="PTHR13844">
    <property type="entry name" value="SWI/SNF-RELATED MATRIX-ASSOCIATED ACTIN-DEPENDENT REGULATOR OF CHROMATIN SUBFAMILY D"/>
    <property type="match status" value="1"/>
</dbReference>
<organism evidence="3 4">
    <name type="scientific">Brachionus calyciflorus</name>
    <dbReference type="NCBI Taxonomy" id="104777"/>
    <lineage>
        <taxon>Eukaryota</taxon>
        <taxon>Metazoa</taxon>
        <taxon>Spiralia</taxon>
        <taxon>Gnathifera</taxon>
        <taxon>Rotifera</taxon>
        <taxon>Eurotatoria</taxon>
        <taxon>Monogononta</taxon>
        <taxon>Pseudotrocha</taxon>
        <taxon>Ploima</taxon>
        <taxon>Brachionidae</taxon>
        <taxon>Brachionus</taxon>
    </lineage>
</organism>